<evidence type="ECO:0000313" key="3">
    <source>
        <dbReference type="Proteomes" id="UP001153709"/>
    </source>
</evidence>
<feature type="compositionally biased region" description="Polar residues" evidence="1">
    <location>
        <begin position="55"/>
        <end position="66"/>
    </location>
</feature>
<dbReference type="Proteomes" id="UP001153709">
    <property type="component" value="Chromosome 9"/>
</dbReference>
<feature type="region of interest" description="Disordered" evidence="1">
    <location>
        <begin position="27"/>
        <end position="66"/>
    </location>
</feature>
<proteinExistence type="predicted"/>
<protein>
    <submittedName>
        <fullName evidence="2">Uncharacterized protein</fullName>
    </submittedName>
</protein>
<keyword evidence="3" id="KW-1185">Reference proteome</keyword>
<dbReference type="AlphaFoldDB" id="A0A9N9TCZ4"/>
<accession>A0A9N9TCZ4</accession>
<dbReference type="OrthoDB" id="25887at2759"/>
<organism evidence="2 3">
    <name type="scientific">Diabrotica balteata</name>
    <name type="common">Banded cucumber beetle</name>
    <dbReference type="NCBI Taxonomy" id="107213"/>
    <lineage>
        <taxon>Eukaryota</taxon>
        <taxon>Metazoa</taxon>
        <taxon>Ecdysozoa</taxon>
        <taxon>Arthropoda</taxon>
        <taxon>Hexapoda</taxon>
        <taxon>Insecta</taxon>
        <taxon>Pterygota</taxon>
        <taxon>Neoptera</taxon>
        <taxon>Endopterygota</taxon>
        <taxon>Coleoptera</taxon>
        <taxon>Polyphaga</taxon>
        <taxon>Cucujiformia</taxon>
        <taxon>Chrysomeloidea</taxon>
        <taxon>Chrysomelidae</taxon>
        <taxon>Galerucinae</taxon>
        <taxon>Diabroticina</taxon>
        <taxon>Diabroticites</taxon>
        <taxon>Diabrotica</taxon>
    </lineage>
</organism>
<gene>
    <name evidence="2" type="ORF">DIABBA_LOCUS12824</name>
</gene>
<evidence type="ECO:0000313" key="2">
    <source>
        <dbReference type="EMBL" id="CAG9840136.1"/>
    </source>
</evidence>
<reference evidence="2" key="1">
    <citation type="submission" date="2022-01" db="EMBL/GenBank/DDBJ databases">
        <authorList>
            <person name="King R."/>
        </authorList>
    </citation>
    <scope>NUCLEOTIDE SEQUENCE</scope>
</reference>
<dbReference type="EMBL" id="OU898284">
    <property type="protein sequence ID" value="CAG9840136.1"/>
    <property type="molecule type" value="Genomic_DNA"/>
</dbReference>
<sequence length="66" mass="7554">MKNHQMEAFKQNKIKLKAFQEHSYTLGSPAPAVVGKYKEEDKHNNEANAKEQLKLDNSQPTTNLQI</sequence>
<feature type="compositionally biased region" description="Basic and acidic residues" evidence="1">
    <location>
        <begin position="36"/>
        <end position="54"/>
    </location>
</feature>
<evidence type="ECO:0000256" key="1">
    <source>
        <dbReference type="SAM" id="MobiDB-lite"/>
    </source>
</evidence>
<dbReference type="Gene3D" id="3.10.20.90">
    <property type="entry name" value="Phosphatidylinositol 3-kinase Catalytic Subunit, Chain A, domain 1"/>
    <property type="match status" value="1"/>
</dbReference>
<name>A0A9N9TCZ4_DIABA</name>